<reference evidence="1" key="1">
    <citation type="submission" date="2014-11" db="EMBL/GenBank/DDBJ databases">
        <authorList>
            <person name="Otto D Thomas"/>
            <person name="Naeem Raeece"/>
        </authorList>
    </citation>
    <scope>NUCLEOTIDE SEQUENCE</scope>
</reference>
<dbReference type="AlphaFoldDB" id="A0A0G4FBN3"/>
<evidence type="ECO:0000313" key="1">
    <source>
        <dbReference type="EMBL" id="CEM10513.1"/>
    </source>
</evidence>
<name>A0A0G4FBN3_9ALVE</name>
<accession>A0A0G4FBN3</accession>
<protein>
    <submittedName>
        <fullName evidence="1">Uncharacterized protein</fullName>
    </submittedName>
</protein>
<dbReference type="PhylomeDB" id="A0A0G4FBN3"/>
<gene>
    <name evidence="1" type="ORF">Cvel_16222</name>
</gene>
<proteinExistence type="predicted"/>
<dbReference type="EMBL" id="CDMZ01000265">
    <property type="protein sequence ID" value="CEM10513.1"/>
    <property type="molecule type" value="Genomic_DNA"/>
</dbReference>
<organism evidence="1">
    <name type="scientific">Chromera velia CCMP2878</name>
    <dbReference type="NCBI Taxonomy" id="1169474"/>
    <lineage>
        <taxon>Eukaryota</taxon>
        <taxon>Sar</taxon>
        <taxon>Alveolata</taxon>
        <taxon>Colpodellida</taxon>
        <taxon>Chromeraceae</taxon>
        <taxon>Chromera</taxon>
    </lineage>
</organism>
<dbReference type="VEuPathDB" id="CryptoDB:Cvel_16222"/>
<sequence>MIALNLAFGKVRKSVLPSSLQKDQSHHFVFSPSRHAYTALTCDSAIRAGQKLLEGLHLVVDSGCTKGLFPESFRRFVVKSMKNTTSFNTAETLSGKKKGKLTTYENVVLTIPTMNATSRSVYTVWKGAMIKGDRCRALVPALVGYCKNTDHFITPVKTIPGFSKPLRGPIINGLTVFPAFSLLSSHLMASRQKVKQGQEP</sequence>